<comment type="caution">
    <text evidence="10">Lacks conserved residue(s) required for the propagation of feature annotation.</text>
</comment>
<dbReference type="GO" id="GO:0005524">
    <property type="term" value="F:ATP binding"/>
    <property type="evidence" value="ECO:0007669"/>
    <property type="project" value="UniProtKB-UniRule"/>
</dbReference>
<dbReference type="OrthoDB" id="9776390at2"/>
<evidence type="ECO:0000256" key="12">
    <source>
        <dbReference type="RuleBase" id="RU003784"/>
    </source>
</evidence>
<comment type="function">
    <text evidence="2 10 12">Catalyzes the transfer of a dimethylallyl group onto the adenine at position 37 in tRNAs that read codons beginning with uridine, leading to the formation of N6-(dimethylallyl)adenosine (i(6)A).</text>
</comment>
<dbReference type="InterPro" id="IPR018022">
    <property type="entry name" value="IPT"/>
</dbReference>
<dbReference type="EC" id="2.5.1.75" evidence="10"/>
<sequence length="290" mass="33232">MNKKILVICGATASGKSAYAIEQALKRNGIILNADSMQIYKYIPILTAQPSKKDLSIVPHELYGGVEIDAEFSVGKWLSLVVPRIKEILTIGKTPILVGGTGLYLKSLIEGFAVIPQISSETKEYIADIRAKHTNSELHAMLETRDITLYNRLKTNDTKRILRGLEVYHETKKPLSEWQISNHTSFFNRSLFSITLINPERQVIYNNCNRRFIKMLENGAIEEVKFIMENYPDIRYPEAIGLKEIISYLKNECTLKEATVKAQQLTRNYAKRQLTWLKHQMKYDTMIEST</sequence>
<feature type="site" description="Interaction with substrate tRNA" evidence="10">
    <location>
        <position position="130"/>
    </location>
</feature>
<dbReference type="HAMAP" id="MF_00185">
    <property type="entry name" value="IPP_trans"/>
    <property type="match status" value="1"/>
</dbReference>
<dbReference type="RefSeq" id="WP_053332638.1">
    <property type="nucleotide sequence ID" value="NZ_JSWE01000124.1"/>
</dbReference>
<comment type="caution">
    <text evidence="14">The sequence shown here is derived from an EMBL/GenBank/DDBJ whole genome shotgun (WGS) entry which is preliminary data.</text>
</comment>
<evidence type="ECO:0000256" key="9">
    <source>
        <dbReference type="ARBA" id="ARBA00049563"/>
    </source>
</evidence>
<evidence type="ECO:0000256" key="8">
    <source>
        <dbReference type="ARBA" id="ARBA00022842"/>
    </source>
</evidence>
<keyword evidence="5 10" id="KW-0819">tRNA processing</keyword>
<dbReference type="EMBL" id="JSWE01000124">
    <property type="protein sequence ID" value="KIE05045.1"/>
    <property type="molecule type" value="Genomic_DNA"/>
</dbReference>
<accession>A0A0C1QYH8</accession>
<dbReference type="NCBIfam" id="TIGR00174">
    <property type="entry name" value="miaA"/>
    <property type="match status" value="1"/>
</dbReference>
<evidence type="ECO:0000256" key="6">
    <source>
        <dbReference type="ARBA" id="ARBA00022741"/>
    </source>
</evidence>
<organism evidence="14 15">
    <name type="scientific">Candidatus Jidaibacter acanthamoebae</name>
    <dbReference type="NCBI Taxonomy" id="86105"/>
    <lineage>
        <taxon>Bacteria</taxon>
        <taxon>Pseudomonadati</taxon>
        <taxon>Pseudomonadota</taxon>
        <taxon>Alphaproteobacteria</taxon>
        <taxon>Rickettsiales</taxon>
        <taxon>Candidatus Midichloriaceae</taxon>
        <taxon>Candidatus Jidaibacter</taxon>
    </lineage>
</organism>
<feature type="binding site" evidence="10">
    <location>
        <begin position="10"/>
        <end position="17"/>
    </location>
    <ligand>
        <name>ATP</name>
        <dbReference type="ChEBI" id="CHEBI:30616"/>
    </ligand>
</feature>
<name>A0A0C1QYH8_9RICK</name>
<evidence type="ECO:0000256" key="4">
    <source>
        <dbReference type="ARBA" id="ARBA00022679"/>
    </source>
</evidence>
<keyword evidence="8 10" id="KW-0460">Magnesium</keyword>
<dbReference type="InterPro" id="IPR039657">
    <property type="entry name" value="Dimethylallyltransferase"/>
</dbReference>
<dbReference type="Proteomes" id="UP000031258">
    <property type="component" value="Unassembled WGS sequence"/>
</dbReference>
<evidence type="ECO:0000256" key="1">
    <source>
        <dbReference type="ARBA" id="ARBA00001946"/>
    </source>
</evidence>
<dbReference type="PANTHER" id="PTHR11088:SF60">
    <property type="entry name" value="TRNA DIMETHYLALLYLTRANSFERASE"/>
    <property type="match status" value="1"/>
</dbReference>
<feature type="site" description="Interaction with substrate tRNA" evidence="10">
    <location>
        <position position="101"/>
    </location>
</feature>
<keyword evidence="15" id="KW-1185">Reference proteome</keyword>
<evidence type="ECO:0000313" key="15">
    <source>
        <dbReference type="Proteomes" id="UP000031258"/>
    </source>
</evidence>
<keyword evidence="6 10" id="KW-0547">Nucleotide-binding</keyword>
<dbReference type="Gene3D" id="3.40.50.300">
    <property type="entry name" value="P-loop containing nucleotide triphosphate hydrolases"/>
    <property type="match status" value="1"/>
</dbReference>
<comment type="similarity">
    <text evidence="3 10 13">Belongs to the IPP transferase family.</text>
</comment>
<reference evidence="14 15" key="1">
    <citation type="submission" date="2014-11" db="EMBL/GenBank/DDBJ databases">
        <title>A Rickettsiales Symbiont of Amoebae With Ancient Features.</title>
        <authorList>
            <person name="Schulz F."/>
            <person name="Martijn J."/>
            <person name="Wascher F."/>
            <person name="Kostanjsek R."/>
            <person name="Ettema T.J."/>
            <person name="Horn M."/>
        </authorList>
    </citation>
    <scope>NUCLEOTIDE SEQUENCE [LARGE SCALE GENOMIC DNA]</scope>
    <source>
        <strain evidence="14 15">UWC36</strain>
    </source>
</reference>
<evidence type="ECO:0000256" key="13">
    <source>
        <dbReference type="RuleBase" id="RU003785"/>
    </source>
</evidence>
<evidence type="ECO:0000313" key="14">
    <source>
        <dbReference type="EMBL" id="KIE05045.1"/>
    </source>
</evidence>
<feature type="region of interest" description="Interaction with substrate tRNA" evidence="10">
    <location>
        <begin position="35"/>
        <end position="38"/>
    </location>
</feature>
<dbReference type="Gene3D" id="1.10.20.140">
    <property type="match status" value="1"/>
</dbReference>
<comment type="catalytic activity">
    <reaction evidence="9 10 11">
        <text>adenosine(37) in tRNA + dimethylallyl diphosphate = N(6)-dimethylallyladenosine(37) in tRNA + diphosphate</text>
        <dbReference type="Rhea" id="RHEA:26482"/>
        <dbReference type="Rhea" id="RHEA-COMP:10162"/>
        <dbReference type="Rhea" id="RHEA-COMP:10375"/>
        <dbReference type="ChEBI" id="CHEBI:33019"/>
        <dbReference type="ChEBI" id="CHEBI:57623"/>
        <dbReference type="ChEBI" id="CHEBI:74411"/>
        <dbReference type="ChEBI" id="CHEBI:74415"/>
        <dbReference type="EC" id="2.5.1.75"/>
    </reaction>
</comment>
<evidence type="ECO:0000256" key="7">
    <source>
        <dbReference type="ARBA" id="ARBA00022840"/>
    </source>
</evidence>
<evidence type="ECO:0000256" key="10">
    <source>
        <dbReference type="HAMAP-Rule" id="MF_00185"/>
    </source>
</evidence>
<comment type="cofactor">
    <cofactor evidence="1 10">
        <name>Mg(2+)</name>
        <dbReference type="ChEBI" id="CHEBI:18420"/>
    </cofactor>
</comment>
<evidence type="ECO:0000256" key="5">
    <source>
        <dbReference type="ARBA" id="ARBA00022694"/>
    </source>
</evidence>
<dbReference type="Pfam" id="PF01715">
    <property type="entry name" value="IPPT"/>
    <property type="match status" value="1"/>
</dbReference>
<dbReference type="SUPFAM" id="SSF52540">
    <property type="entry name" value="P-loop containing nucleoside triphosphate hydrolases"/>
    <property type="match status" value="1"/>
</dbReference>
<keyword evidence="7 10" id="KW-0067">ATP-binding</keyword>
<protein>
    <recommendedName>
        <fullName evidence="10">tRNA dimethylallyltransferase</fullName>
        <ecNumber evidence="10">2.5.1.75</ecNumber>
    </recommendedName>
    <alternativeName>
        <fullName evidence="10">Dimethylallyl diphosphate:tRNA dimethylallyltransferase</fullName>
        <shortName evidence="10">DMAPP:tRNA dimethylallyltransferase</shortName>
        <shortName evidence="10">DMATase</shortName>
    </alternativeName>
    <alternativeName>
        <fullName evidence="10">Isopentenyl-diphosphate:tRNA isopentenyltransferase</fullName>
        <shortName evidence="10">IPP transferase</shortName>
        <shortName evidence="10">IPPT</shortName>
        <shortName evidence="10">IPTase</shortName>
    </alternativeName>
</protein>
<keyword evidence="4 10" id="KW-0808">Transferase</keyword>
<evidence type="ECO:0000256" key="11">
    <source>
        <dbReference type="RuleBase" id="RU003783"/>
    </source>
</evidence>
<dbReference type="PANTHER" id="PTHR11088">
    <property type="entry name" value="TRNA DIMETHYLALLYLTRANSFERASE"/>
    <property type="match status" value="1"/>
</dbReference>
<dbReference type="AlphaFoldDB" id="A0A0C1QYH8"/>
<dbReference type="GO" id="GO:0006400">
    <property type="term" value="P:tRNA modification"/>
    <property type="evidence" value="ECO:0007669"/>
    <property type="project" value="TreeGrafter"/>
</dbReference>
<dbReference type="GO" id="GO:0052381">
    <property type="term" value="F:tRNA dimethylallyltransferase activity"/>
    <property type="evidence" value="ECO:0007669"/>
    <property type="project" value="UniProtKB-UniRule"/>
</dbReference>
<evidence type="ECO:0000256" key="2">
    <source>
        <dbReference type="ARBA" id="ARBA00003213"/>
    </source>
</evidence>
<dbReference type="PATRIC" id="fig|86105.3.peg.1213"/>
<gene>
    <name evidence="14" type="primary">miaA_2</name>
    <name evidence="10" type="synonym">miaA</name>
    <name evidence="14" type="ORF">NF27_EY01410</name>
</gene>
<feature type="binding site" evidence="10">
    <location>
        <begin position="12"/>
        <end position="17"/>
    </location>
    <ligand>
        <name>substrate</name>
    </ligand>
</feature>
<comment type="subunit">
    <text evidence="10">Monomer.</text>
</comment>
<dbReference type="InterPro" id="IPR027417">
    <property type="entry name" value="P-loop_NTPase"/>
</dbReference>
<evidence type="ECO:0000256" key="3">
    <source>
        <dbReference type="ARBA" id="ARBA00005842"/>
    </source>
</evidence>
<dbReference type="STRING" id="86105.NF27_EY01410"/>
<proteinExistence type="inferred from homology"/>